<sequence length="473" mass="48574">MRSRLFAAAALGALTLTALAPASVSAAEDAGTSYQRGAPGTWTRITTGEVTNIAEPGLYRTPDGVLHVLYHRRNASSEDLAFTNVSSTGKVVATGNAVTGWASLPNDPKIVAGPGGGMRLVFGGLQDTDVENPYSAGRMYSSLADAAGTSWALQPGALTQSGYAYGSYGTGATTLADGSTPVVSFPLNTEVTWNAGGADAAFTTGQCCSYHTTLAREGDAVWVAYYSNSSAEAEQGTFVRQLLPSAGPSIKAPQSTTNGDSLAPGQSTPFVARPGGGLFATYCIGYPTCTRLGLWQVGSGKPITVPGSVGAQEYAMAVGPAGRIWVAWAEADTNVVHATHTGTKGLRFGAVSTIKPPKGATIYRIAVAGSDGSADLVVGDGASMFHQLVLPGLSLKASPTAWKRATKRKVTFKVTDAGVAVKGAKVIAAGRSCTTAGSGACSITFAPSNKKHRLWATARHTGYGAAKVRLRQK</sequence>
<keyword evidence="3" id="KW-1185">Reference proteome</keyword>
<protein>
    <recommendedName>
        <fullName evidence="4">Exo-alpha-sialidase</fullName>
    </recommendedName>
</protein>
<feature type="signal peptide" evidence="1">
    <location>
        <begin position="1"/>
        <end position="26"/>
    </location>
</feature>
<gene>
    <name evidence="2" type="ORF">FHU40_005335</name>
</gene>
<keyword evidence="1" id="KW-0732">Signal</keyword>
<comment type="caution">
    <text evidence="2">The sequence shown here is derived from an EMBL/GenBank/DDBJ whole genome shotgun (WGS) entry which is preliminary data.</text>
</comment>
<evidence type="ECO:0000313" key="2">
    <source>
        <dbReference type="EMBL" id="MBB3045478.1"/>
    </source>
</evidence>
<accession>A0A7W4W1M4</accession>
<dbReference type="Proteomes" id="UP000589626">
    <property type="component" value="Unassembled WGS sequence"/>
</dbReference>
<organism evidence="2 3">
    <name type="scientific">Nocardioides soli</name>
    <dbReference type="NCBI Taxonomy" id="1036020"/>
    <lineage>
        <taxon>Bacteria</taxon>
        <taxon>Bacillati</taxon>
        <taxon>Actinomycetota</taxon>
        <taxon>Actinomycetes</taxon>
        <taxon>Propionibacteriales</taxon>
        <taxon>Nocardioidaceae</taxon>
        <taxon>Nocardioides</taxon>
    </lineage>
</organism>
<name>A0A7W4W1M4_9ACTN</name>
<proteinExistence type="predicted"/>
<evidence type="ECO:0000313" key="3">
    <source>
        <dbReference type="Proteomes" id="UP000589626"/>
    </source>
</evidence>
<evidence type="ECO:0008006" key="4">
    <source>
        <dbReference type="Google" id="ProtNLM"/>
    </source>
</evidence>
<feature type="chain" id="PRO_5039590341" description="Exo-alpha-sialidase" evidence="1">
    <location>
        <begin position="27"/>
        <end position="473"/>
    </location>
</feature>
<dbReference type="AlphaFoldDB" id="A0A7W4W1M4"/>
<dbReference type="RefSeq" id="WP_183595473.1">
    <property type="nucleotide sequence ID" value="NZ_JACHWR010000009.1"/>
</dbReference>
<dbReference type="EMBL" id="JACHWR010000009">
    <property type="protein sequence ID" value="MBB3045478.1"/>
    <property type="molecule type" value="Genomic_DNA"/>
</dbReference>
<reference evidence="2 3" key="1">
    <citation type="submission" date="2020-08" db="EMBL/GenBank/DDBJ databases">
        <title>Sequencing the genomes of 1000 actinobacteria strains.</title>
        <authorList>
            <person name="Klenk H.-P."/>
        </authorList>
    </citation>
    <scope>NUCLEOTIDE SEQUENCE [LARGE SCALE GENOMIC DNA]</scope>
    <source>
        <strain evidence="2 3">DSM 105498</strain>
    </source>
</reference>
<evidence type="ECO:0000256" key="1">
    <source>
        <dbReference type="SAM" id="SignalP"/>
    </source>
</evidence>